<keyword evidence="5" id="KW-0804">Transcription</keyword>
<comment type="subcellular location">
    <subcellularLocation>
        <location evidence="1 5">Nucleus</location>
    </subcellularLocation>
</comment>
<dbReference type="SUPFAM" id="SSF57783">
    <property type="entry name" value="Zinc beta-ribbon"/>
    <property type="match status" value="1"/>
</dbReference>
<dbReference type="GO" id="GO:0000993">
    <property type="term" value="F:RNA polymerase II complex binding"/>
    <property type="evidence" value="ECO:0007669"/>
    <property type="project" value="TreeGrafter"/>
</dbReference>
<sequence length="104" mass="11437">MGKRKSKAKPPPKKRMDKLDTVFSCPFCNHGTSVECRITTITGVATVPSGGPNVVASAFLGVAIDLTWSGSNTLRIGSNLRVRTEIWSAKMKFWVREYGYVWGS</sequence>
<gene>
    <name evidence="6" type="ORF">LTRI10_LOCUS2009</name>
</gene>
<organism evidence="6 7">
    <name type="scientific">Linum trigynum</name>
    <dbReference type="NCBI Taxonomy" id="586398"/>
    <lineage>
        <taxon>Eukaryota</taxon>
        <taxon>Viridiplantae</taxon>
        <taxon>Streptophyta</taxon>
        <taxon>Embryophyta</taxon>
        <taxon>Tracheophyta</taxon>
        <taxon>Spermatophyta</taxon>
        <taxon>Magnoliopsida</taxon>
        <taxon>eudicotyledons</taxon>
        <taxon>Gunneridae</taxon>
        <taxon>Pentapetalae</taxon>
        <taxon>rosids</taxon>
        <taxon>fabids</taxon>
        <taxon>Malpighiales</taxon>
        <taxon>Linaceae</taxon>
        <taxon>Linum</taxon>
    </lineage>
</organism>
<comment type="similarity">
    <text evidence="2 5">Belongs to the ELOF1 family.</text>
</comment>
<dbReference type="InterPro" id="IPR007808">
    <property type="entry name" value="Elf1"/>
</dbReference>
<comment type="function">
    <text evidence="5">Transcription elongation factor implicated in the maintenance of proper chromatin structure in actively transcribed regions.</text>
</comment>
<accession>A0AAV2CD20</accession>
<reference evidence="6 7" key="1">
    <citation type="submission" date="2024-04" db="EMBL/GenBank/DDBJ databases">
        <authorList>
            <person name="Fracassetti M."/>
        </authorList>
    </citation>
    <scope>NUCLEOTIDE SEQUENCE [LARGE SCALE GENOMIC DNA]</scope>
</reference>
<dbReference type="Proteomes" id="UP001497516">
    <property type="component" value="Chromosome 1"/>
</dbReference>
<dbReference type="EMBL" id="OZ034813">
    <property type="protein sequence ID" value="CAL1354169.1"/>
    <property type="molecule type" value="Genomic_DNA"/>
</dbReference>
<keyword evidence="5" id="KW-0863">Zinc-finger</keyword>
<keyword evidence="4 5" id="KW-0539">Nucleus</keyword>
<dbReference type="PANTHER" id="PTHR20934">
    <property type="entry name" value="TRANSCRIPTION ELONGATION FACTOR 1 HOMOLOG"/>
    <property type="match status" value="1"/>
</dbReference>
<evidence type="ECO:0000256" key="4">
    <source>
        <dbReference type="ARBA" id="ARBA00023242"/>
    </source>
</evidence>
<dbReference type="Pfam" id="PF05129">
    <property type="entry name" value="Zn_ribbon_Elf1"/>
    <property type="match status" value="1"/>
</dbReference>
<protein>
    <recommendedName>
        <fullName evidence="5">Transcription elongation factor 1 homolog</fullName>
    </recommendedName>
</protein>
<dbReference type="GO" id="GO:0006368">
    <property type="term" value="P:transcription elongation by RNA polymerase II"/>
    <property type="evidence" value="ECO:0007669"/>
    <property type="project" value="TreeGrafter"/>
</dbReference>
<keyword evidence="5" id="KW-0805">Transcription regulation</keyword>
<keyword evidence="5" id="KW-0479">Metal-binding</keyword>
<proteinExistence type="inferred from homology"/>
<evidence type="ECO:0000256" key="2">
    <source>
        <dbReference type="ARBA" id="ARBA00009730"/>
    </source>
</evidence>
<name>A0AAV2CD20_9ROSI</name>
<dbReference type="GO" id="GO:0008023">
    <property type="term" value="C:transcription elongation factor complex"/>
    <property type="evidence" value="ECO:0007669"/>
    <property type="project" value="TreeGrafter"/>
</dbReference>
<dbReference type="AlphaFoldDB" id="A0AAV2CD20"/>
<dbReference type="InterPro" id="IPR038567">
    <property type="entry name" value="T_Elf1_sf"/>
</dbReference>
<dbReference type="GO" id="GO:0008270">
    <property type="term" value="F:zinc ion binding"/>
    <property type="evidence" value="ECO:0007669"/>
    <property type="project" value="UniProtKB-KW"/>
</dbReference>
<dbReference type="PANTHER" id="PTHR20934:SF0">
    <property type="entry name" value="TRANSCRIPTION ELONGATION FACTOR 1 HOMOLOG"/>
    <property type="match status" value="1"/>
</dbReference>
<evidence type="ECO:0000256" key="5">
    <source>
        <dbReference type="RuleBase" id="RU364033"/>
    </source>
</evidence>
<evidence type="ECO:0000256" key="3">
    <source>
        <dbReference type="ARBA" id="ARBA00022833"/>
    </source>
</evidence>
<dbReference type="Gene3D" id="2.20.25.190">
    <property type="match status" value="1"/>
</dbReference>
<keyword evidence="7" id="KW-1185">Reference proteome</keyword>
<keyword evidence="3 5" id="KW-0862">Zinc</keyword>
<evidence type="ECO:0000313" key="7">
    <source>
        <dbReference type="Proteomes" id="UP001497516"/>
    </source>
</evidence>
<evidence type="ECO:0000256" key="1">
    <source>
        <dbReference type="ARBA" id="ARBA00004123"/>
    </source>
</evidence>
<evidence type="ECO:0000313" key="6">
    <source>
        <dbReference type="EMBL" id="CAL1354169.1"/>
    </source>
</evidence>